<gene>
    <name evidence="6" type="ORF">P5673_017308</name>
</gene>
<dbReference type="FunFam" id="1.10.510.10:FF:002655">
    <property type="match status" value="1"/>
</dbReference>
<accession>A0AAD9QFF2</accession>
<name>A0AAD9QFF2_ACRCE</name>
<comment type="catalytic activity">
    <reaction evidence="4">
        <text>L-seryl-[protein] + ATP = O-phospho-L-seryl-[protein] + ADP + H(+)</text>
        <dbReference type="Rhea" id="RHEA:17989"/>
        <dbReference type="Rhea" id="RHEA-COMP:9863"/>
        <dbReference type="Rhea" id="RHEA-COMP:11604"/>
        <dbReference type="ChEBI" id="CHEBI:15378"/>
        <dbReference type="ChEBI" id="CHEBI:29999"/>
        <dbReference type="ChEBI" id="CHEBI:30616"/>
        <dbReference type="ChEBI" id="CHEBI:83421"/>
        <dbReference type="ChEBI" id="CHEBI:456216"/>
    </reaction>
</comment>
<feature type="compositionally biased region" description="Polar residues" evidence="5">
    <location>
        <begin position="224"/>
        <end position="237"/>
    </location>
</feature>
<comment type="catalytic activity">
    <reaction evidence="4">
        <text>L-threonyl-[protein] + ATP = O-phospho-L-threonyl-[protein] + ADP + H(+)</text>
        <dbReference type="Rhea" id="RHEA:46608"/>
        <dbReference type="Rhea" id="RHEA-COMP:11060"/>
        <dbReference type="Rhea" id="RHEA-COMP:11605"/>
        <dbReference type="ChEBI" id="CHEBI:15378"/>
        <dbReference type="ChEBI" id="CHEBI:30013"/>
        <dbReference type="ChEBI" id="CHEBI:30616"/>
        <dbReference type="ChEBI" id="CHEBI:61977"/>
        <dbReference type="ChEBI" id="CHEBI:456216"/>
    </reaction>
</comment>
<sequence>MLGYMCRASLDCRPETTAVDISRKFAFASHSLRVGLQVSGSVKFPLLVSQDIDQWNKVTELLGTPSESFLNQLQPSVRMYCSSRPKQPGFSFEALFPDDYFPPGNKKKAEECRDLLSKMLVVDRSKRISVIDALDHPYIHVWYEKSEVESTVPSKYDPSVDEKDHTVEEWKRTIYQEVISYNNLSEISSPIEGNGEINQSSSSSSTSSESSKKKTKRKKREPQAGTSGNLSSRSVSIITLPGPPSTFPSHT</sequence>
<dbReference type="InterPro" id="IPR050117">
    <property type="entry name" value="MAPK"/>
</dbReference>
<dbReference type="GO" id="GO:0005737">
    <property type="term" value="C:cytoplasm"/>
    <property type="evidence" value="ECO:0007669"/>
    <property type="project" value="UniProtKB-SubCell"/>
</dbReference>
<dbReference type="PANTHER" id="PTHR24055">
    <property type="entry name" value="MITOGEN-ACTIVATED PROTEIN KINASE"/>
    <property type="match status" value="1"/>
</dbReference>
<dbReference type="AlphaFoldDB" id="A0AAD9QFF2"/>
<keyword evidence="4" id="KW-0460">Magnesium</keyword>
<keyword evidence="3 4" id="KW-0067">ATP-binding</keyword>
<dbReference type="GO" id="GO:0106310">
    <property type="term" value="F:protein serine kinase activity"/>
    <property type="evidence" value="ECO:0007669"/>
    <property type="project" value="UniProtKB-UniRule"/>
</dbReference>
<dbReference type="InterPro" id="IPR011009">
    <property type="entry name" value="Kinase-like_dom_sf"/>
</dbReference>
<evidence type="ECO:0000256" key="3">
    <source>
        <dbReference type="ARBA" id="ARBA00022840"/>
    </source>
</evidence>
<proteinExistence type="inferred from homology"/>
<organism evidence="6 7">
    <name type="scientific">Acropora cervicornis</name>
    <name type="common">Staghorn coral</name>
    <dbReference type="NCBI Taxonomy" id="6130"/>
    <lineage>
        <taxon>Eukaryota</taxon>
        <taxon>Metazoa</taxon>
        <taxon>Cnidaria</taxon>
        <taxon>Anthozoa</taxon>
        <taxon>Hexacorallia</taxon>
        <taxon>Scleractinia</taxon>
        <taxon>Astrocoeniina</taxon>
        <taxon>Acroporidae</taxon>
        <taxon>Acropora</taxon>
    </lineage>
</organism>
<feature type="compositionally biased region" description="Pro residues" evidence="5">
    <location>
        <begin position="241"/>
        <end position="251"/>
    </location>
</feature>
<dbReference type="Gene3D" id="3.30.200.20">
    <property type="entry name" value="Phosphorylase Kinase, domain 1"/>
    <property type="match status" value="1"/>
</dbReference>
<keyword evidence="4" id="KW-0808">Transferase</keyword>
<keyword evidence="2 4" id="KW-0547">Nucleotide-binding</keyword>
<keyword evidence="1 4" id="KW-0597">Phosphoprotein</keyword>
<protein>
    <recommendedName>
        <fullName evidence="4">Stress-activated protein kinase JNK</fullName>
        <ecNumber evidence="4">2.7.11.24</ecNumber>
    </recommendedName>
</protein>
<dbReference type="InterPro" id="IPR008351">
    <property type="entry name" value="MAPK_JNK"/>
</dbReference>
<comment type="cofactor">
    <cofactor evidence="4">
        <name>Mg(2+)</name>
        <dbReference type="ChEBI" id="CHEBI:18420"/>
    </cofactor>
</comment>
<evidence type="ECO:0000256" key="1">
    <source>
        <dbReference type="ARBA" id="ARBA00022553"/>
    </source>
</evidence>
<comment type="function">
    <text evidence="4">Responds to activation by environmental stress and pro-inflammatory cytokines by phosphorylating a number of transcription factors, and thus regulates transcriptional activity.</text>
</comment>
<evidence type="ECO:0000313" key="7">
    <source>
        <dbReference type="Proteomes" id="UP001249851"/>
    </source>
</evidence>
<reference evidence="6" key="1">
    <citation type="journal article" date="2023" name="G3 (Bethesda)">
        <title>Whole genome assembly and annotation of the endangered Caribbean coral Acropora cervicornis.</title>
        <authorList>
            <person name="Selwyn J.D."/>
            <person name="Vollmer S.V."/>
        </authorList>
    </citation>
    <scope>NUCLEOTIDE SEQUENCE</scope>
    <source>
        <strain evidence="6">K2</strain>
    </source>
</reference>
<dbReference type="PRINTS" id="PR01772">
    <property type="entry name" value="JNKMAPKINASE"/>
</dbReference>
<dbReference type="EMBL" id="JARQWQ010000037">
    <property type="protein sequence ID" value="KAK2560309.1"/>
    <property type="molecule type" value="Genomic_DNA"/>
</dbReference>
<dbReference type="Gene3D" id="1.10.510.10">
    <property type="entry name" value="Transferase(Phosphotransferase) domain 1"/>
    <property type="match status" value="1"/>
</dbReference>
<dbReference type="GO" id="GO:0004707">
    <property type="term" value="F:MAP kinase activity"/>
    <property type="evidence" value="ECO:0007669"/>
    <property type="project" value="UniProtKB-UniRule"/>
</dbReference>
<keyword evidence="4" id="KW-0723">Serine/threonine-protein kinase</keyword>
<evidence type="ECO:0000256" key="2">
    <source>
        <dbReference type="ARBA" id="ARBA00022741"/>
    </source>
</evidence>
<evidence type="ECO:0000256" key="5">
    <source>
        <dbReference type="SAM" id="MobiDB-lite"/>
    </source>
</evidence>
<reference evidence="6" key="2">
    <citation type="journal article" date="2023" name="Science">
        <title>Genomic signatures of disease resistance in endangered staghorn corals.</title>
        <authorList>
            <person name="Vollmer S.V."/>
            <person name="Selwyn J.D."/>
            <person name="Despard B.A."/>
            <person name="Roesel C.L."/>
        </authorList>
    </citation>
    <scope>NUCLEOTIDE SEQUENCE</scope>
    <source>
        <strain evidence="6">K2</strain>
    </source>
</reference>
<evidence type="ECO:0000256" key="4">
    <source>
        <dbReference type="RuleBase" id="RU368052"/>
    </source>
</evidence>
<comment type="caution">
    <text evidence="6">The sequence shown here is derived from an EMBL/GenBank/DDBJ whole genome shotgun (WGS) entry which is preliminary data.</text>
</comment>
<dbReference type="GO" id="GO:0005524">
    <property type="term" value="F:ATP binding"/>
    <property type="evidence" value="ECO:0007669"/>
    <property type="project" value="UniProtKB-UniRule"/>
</dbReference>
<dbReference type="EC" id="2.7.11.24" evidence="4"/>
<keyword evidence="4 6" id="KW-0418">Kinase</keyword>
<feature type="region of interest" description="Disordered" evidence="5">
    <location>
        <begin position="187"/>
        <end position="251"/>
    </location>
</feature>
<comment type="similarity">
    <text evidence="4">Belongs to the protein kinase superfamily. CMGC Ser/Thr protein kinase family. MAP kinase subfamily.</text>
</comment>
<dbReference type="SUPFAM" id="SSF56112">
    <property type="entry name" value="Protein kinase-like (PK-like)"/>
    <property type="match status" value="1"/>
</dbReference>
<evidence type="ECO:0000313" key="6">
    <source>
        <dbReference type="EMBL" id="KAK2560309.1"/>
    </source>
</evidence>
<feature type="compositionally biased region" description="Low complexity" evidence="5">
    <location>
        <begin position="200"/>
        <end position="209"/>
    </location>
</feature>
<keyword evidence="7" id="KW-1185">Reference proteome</keyword>
<comment type="subcellular location">
    <subcellularLocation>
        <location evidence="4">Cytoplasm</location>
    </subcellularLocation>
</comment>
<dbReference type="Proteomes" id="UP001249851">
    <property type="component" value="Unassembled WGS sequence"/>
</dbReference>